<dbReference type="EMBL" id="JAJNDB010000003">
    <property type="protein sequence ID" value="MCD2194941.1"/>
    <property type="molecule type" value="Genomic_DNA"/>
</dbReference>
<gene>
    <name evidence="1" type="ORF">LQ327_16330</name>
</gene>
<protein>
    <recommendedName>
        <fullName evidence="3">DNA-directed RNA polymerase specialized sigma24 family protein</fullName>
    </recommendedName>
</protein>
<sequence length="203" mass="21935">MRARGTASAGMTSQRVDSDEHPVGLLDFLRRHDASVQVLVTMFGHAYGASPPEVFLLTRAAVHSTWAELGALDENARILEMGLLLTRTARSLGGHAAPSTHRPRPTLPPAPRSVLAARSFEPGWRHPDPWRLLAADEARPLRALRHLDPLARDLAVLRWLGVPGDRAAPELGLPVPGFAGRLDDAMRQWAAVVAAADPGTADR</sequence>
<dbReference type="RefSeq" id="WP_230735532.1">
    <property type="nucleotide sequence ID" value="NZ_JAJNDB010000003.1"/>
</dbReference>
<evidence type="ECO:0000313" key="1">
    <source>
        <dbReference type="EMBL" id="MCD2194941.1"/>
    </source>
</evidence>
<name>A0ABS8P9J7_9PSEU</name>
<reference evidence="1 2" key="1">
    <citation type="submission" date="2021-11" db="EMBL/GenBank/DDBJ databases">
        <title>Draft genome sequence of Actinomycetospora sp. SF1 isolated from the rhizosphere soil.</title>
        <authorList>
            <person name="Duangmal K."/>
            <person name="Chantavorakit T."/>
        </authorList>
    </citation>
    <scope>NUCLEOTIDE SEQUENCE [LARGE SCALE GENOMIC DNA]</scope>
    <source>
        <strain evidence="1 2">TBRC 5722</strain>
    </source>
</reference>
<organism evidence="1 2">
    <name type="scientific">Actinomycetospora endophytica</name>
    <dbReference type="NCBI Taxonomy" id="2291215"/>
    <lineage>
        <taxon>Bacteria</taxon>
        <taxon>Bacillati</taxon>
        <taxon>Actinomycetota</taxon>
        <taxon>Actinomycetes</taxon>
        <taxon>Pseudonocardiales</taxon>
        <taxon>Pseudonocardiaceae</taxon>
        <taxon>Actinomycetospora</taxon>
    </lineage>
</organism>
<evidence type="ECO:0000313" key="2">
    <source>
        <dbReference type="Proteomes" id="UP001199469"/>
    </source>
</evidence>
<evidence type="ECO:0008006" key="3">
    <source>
        <dbReference type="Google" id="ProtNLM"/>
    </source>
</evidence>
<keyword evidence="2" id="KW-1185">Reference proteome</keyword>
<accession>A0ABS8P9J7</accession>
<dbReference type="Proteomes" id="UP001199469">
    <property type="component" value="Unassembled WGS sequence"/>
</dbReference>
<proteinExistence type="predicted"/>
<comment type="caution">
    <text evidence="1">The sequence shown here is derived from an EMBL/GenBank/DDBJ whole genome shotgun (WGS) entry which is preliminary data.</text>
</comment>